<evidence type="ECO:0000256" key="1">
    <source>
        <dbReference type="ARBA" id="ARBA00022857"/>
    </source>
</evidence>
<sequence length="173" mass="19366">AVLIGSTHGSAIQGHCLQPARPARFTLLGNPLYELRCTKFSGCFIKRFNFVMVRDMRALCTKQEAVWLKVDIDSPIEYAALIIVNLLTALLMIEDITTLNSGDSVVQNGATSIVCQCFVQLGHLRSICSINITRDRCFFKFHIVKSVFFFFLPRELQIFESACISSFTSPFGS</sequence>
<evidence type="ECO:0000313" key="3">
    <source>
        <dbReference type="EMBL" id="CAI0471853.1"/>
    </source>
</evidence>
<protein>
    <submittedName>
        <fullName evidence="3">Uncharacterized protein</fullName>
    </submittedName>
</protein>
<dbReference type="GO" id="GO:0005739">
    <property type="term" value="C:mitochondrion"/>
    <property type="evidence" value="ECO:0007669"/>
    <property type="project" value="TreeGrafter"/>
</dbReference>
<evidence type="ECO:0000256" key="2">
    <source>
        <dbReference type="ARBA" id="ARBA00023002"/>
    </source>
</evidence>
<keyword evidence="4" id="KW-1185">Reference proteome</keyword>
<accession>A0AAV0PKW7</accession>
<organism evidence="3 4">
    <name type="scientific">Linum tenue</name>
    <dbReference type="NCBI Taxonomy" id="586396"/>
    <lineage>
        <taxon>Eukaryota</taxon>
        <taxon>Viridiplantae</taxon>
        <taxon>Streptophyta</taxon>
        <taxon>Embryophyta</taxon>
        <taxon>Tracheophyta</taxon>
        <taxon>Spermatophyta</taxon>
        <taxon>Magnoliopsida</taxon>
        <taxon>eudicotyledons</taxon>
        <taxon>Gunneridae</taxon>
        <taxon>Pentapetalae</taxon>
        <taxon>rosids</taxon>
        <taxon>fabids</taxon>
        <taxon>Malpighiales</taxon>
        <taxon>Linaceae</taxon>
        <taxon>Linum</taxon>
    </lineage>
</organism>
<dbReference type="GO" id="GO:0006631">
    <property type="term" value="P:fatty acid metabolic process"/>
    <property type="evidence" value="ECO:0007669"/>
    <property type="project" value="TreeGrafter"/>
</dbReference>
<dbReference type="GO" id="GO:0016491">
    <property type="term" value="F:oxidoreductase activity"/>
    <property type="evidence" value="ECO:0007669"/>
    <property type="project" value="UniProtKB-KW"/>
</dbReference>
<name>A0AAV0PKW7_9ROSI</name>
<dbReference type="PANTHER" id="PTHR43981:SF2">
    <property type="entry name" value="ENOYL-[ACYL-CARRIER-PROTEIN] REDUCTASE, MITOCHONDRIAL"/>
    <property type="match status" value="1"/>
</dbReference>
<dbReference type="PANTHER" id="PTHR43981">
    <property type="entry name" value="ENOYL-[ACYL-CARRIER-PROTEIN] REDUCTASE, MITOCHONDRIAL"/>
    <property type="match status" value="1"/>
</dbReference>
<comment type="caution">
    <text evidence="3">The sequence shown here is derived from an EMBL/GenBank/DDBJ whole genome shotgun (WGS) entry which is preliminary data.</text>
</comment>
<proteinExistence type="predicted"/>
<dbReference type="Gene3D" id="3.40.50.720">
    <property type="entry name" value="NAD(P)-binding Rossmann-like Domain"/>
    <property type="match status" value="1"/>
</dbReference>
<dbReference type="AlphaFoldDB" id="A0AAV0PKW7"/>
<dbReference type="Proteomes" id="UP001154282">
    <property type="component" value="Unassembled WGS sequence"/>
</dbReference>
<gene>
    <name evidence="3" type="ORF">LITE_LOCUS39052</name>
</gene>
<dbReference type="Gene3D" id="3.90.180.10">
    <property type="entry name" value="Medium-chain alcohol dehydrogenases, catalytic domain"/>
    <property type="match status" value="1"/>
</dbReference>
<keyword evidence="2" id="KW-0560">Oxidoreductase</keyword>
<dbReference type="EMBL" id="CAMGYJ010000009">
    <property type="protein sequence ID" value="CAI0471853.1"/>
    <property type="molecule type" value="Genomic_DNA"/>
</dbReference>
<evidence type="ECO:0000313" key="4">
    <source>
        <dbReference type="Proteomes" id="UP001154282"/>
    </source>
</evidence>
<feature type="non-terminal residue" evidence="3">
    <location>
        <position position="1"/>
    </location>
</feature>
<dbReference type="InterPro" id="IPR051034">
    <property type="entry name" value="Mito_Enoyl-ACP_Reductase"/>
</dbReference>
<reference evidence="3" key="1">
    <citation type="submission" date="2022-08" db="EMBL/GenBank/DDBJ databases">
        <authorList>
            <person name="Gutierrez-Valencia J."/>
        </authorList>
    </citation>
    <scope>NUCLEOTIDE SEQUENCE</scope>
</reference>
<dbReference type="InterPro" id="IPR036291">
    <property type="entry name" value="NAD(P)-bd_dom_sf"/>
</dbReference>
<keyword evidence="1" id="KW-0521">NADP</keyword>
<dbReference type="SUPFAM" id="SSF51735">
    <property type="entry name" value="NAD(P)-binding Rossmann-fold domains"/>
    <property type="match status" value="1"/>
</dbReference>